<accession>A0A9N7UJ14</accession>
<dbReference type="AlphaFoldDB" id="A0A9N7UJ14"/>
<feature type="region of interest" description="Disordered" evidence="1">
    <location>
        <begin position="72"/>
        <end position="119"/>
    </location>
</feature>
<organism evidence="2 3">
    <name type="scientific">Pleuronectes platessa</name>
    <name type="common">European plaice</name>
    <dbReference type="NCBI Taxonomy" id="8262"/>
    <lineage>
        <taxon>Eukaryota</taxon>
        <taxon>Metazoa</taxon>
        <taxon>Chordata</taxon>
        <taxon>Craniata</taxon>
        <taxon>Vertebrata</taxon>
        <taxon>Euteleostomi</taxon>
        <taxon>Actinopterygii</taxon>
        <taxon>Neopterygii</taxon>
        <taxon>Teleostei</taxon>
        <taxon>Neoteleostei</taxon>
        <taxon>Acanthomorphata</taxon>
        <taxon>Carangaria</taxon>
        <taxon>Pleuronectiformes</taxon>
        <taxon>Pleuronectoidei</taxon>
        <taxon>Pleuronectidae</taxon>
        <taxon>Pleuronectes</taxon>
    </lineage>
</organism>
<comment type="caution">
    <text evidence="2">The sequence shown here is derived from an EMBL/GenBank/DDBJ whole genome shotgun (WGS) entry which is preliminary data.</text>
</comment>
<dbReference type="EMBL" id="CADEAL010001296">
    <property type="protein sequence ID" value="CAB1430993.1"/>
    <property type="molecule type" value="Genomic_DNA"/>
</dbReference>
<evidence type="ECO:0000313" key="3">
    <source>
        <dbReference type="Proteomes" id="UP001153269"/>
    </source>
</evidence>
<keyword evidence="3" id="KW-1185">Reference proteome</keyword>
<name>A0A9N7UJ14_PLEPL</name>
<sequence length="119" mass="13186">MRRRAERYGWMDGGVGGGRRRDTKVSNVVVQHISDRLQLLGTFQLQVVSPPSLTNLLTRLMHLHILSLKAPSRATDVRMRPTDSPQPPASAGSDTSLRILRVRPTLFTLRSKEGRGSGS</sequence>
<proteinExistence type="predicted"/>
<evidence type="ECO:0000256" key="1">
    <source>
        <dbReference type="SAM" id="MobiDB-lite"/>
    </source>
</evidence>
<protein>
    <submittedName>
        <fullName evidence="2">Uncharacterized protein</fullName>
    </submittedName>
</protein>
<evidence type="ECO:0000313" key="2">
    <source>
        <dbReference type="EMBL" id="CAB1430993.1"/>
    </source>
</evidence>
<gene>
    <name evidence="2" type="ORF">PLEPLA_LOCUS18989</name>
</gene>
<dbReference type="Proteomes" id="UP001153269">
    <property type="component" value="Unassembled WGS sequence"/>
</dbReference>
<reference evidence="2" key="1">
    <citation type="submission" date="2020-03" db="EMBL/GenBank/DDBJ databases">
        <authorList>
            <person name="Weist P."/>
        </authorList>
    </citation>
    <scope>NUCLEOTIDE SEQUENCE</scope>
</reference>
<feature type="compositionally biased region" description="Basic and acidic residues" evidence="1">
    <location>
        <begin position="110"/>
        <end position="119"/>
    </location>
</feature>